<feature type="domain" description="Chitin-binding type-2" evidence="3">
    <location>
        <begin position="87"/>
        <end position="147"/>
    </location>
</feature>
<feature type="signal peptide" evidence="2">
    <location>
        <begin position="1"/>
        <end position="28"/>
    </location>
</feature>
<organism evidence="4 5">
    <name type="scientific">Halocaridina rubra</name>
    <name type="common">Hawaiian red shrimp</name>
    <dbReference type="NCBI Taxonomy" id="373956"/>
    <lineage>
        <taxon>Eukaryota</taxon>
        <taxon>Metazoa</taxon>
        <taxon>Ecdysozoa</taxon>
        <taxon>Arthropoda</taxon>
        <taxon>Crustacea</taxon>
        <taxon>Multicrustacea</taxon>
        <taxon>Malacostraca</taxon>
        <taxon>Eumalacostraca</taxon>
        <taxon>Eucarida</taxon>
        <taxon>Decapoda</taxon>
        <taxon>Pleocyemata</taxon>
        <taxon>Caridea</taxon>
        <taxon>Atyoidea</taxon>
        <taxon>Atyidae</taxon>
        <taxon>Halocaridina</taxon>
    </lineage>
</organism>
<dbReference type="PANTHER" id="PTHR22933:SF43">
    <property type="entry name" value="LP10131P"/>
    <property type="match status" value="1"/>
</dbReference>
<dbReference type="InterPro" id="IPR002557">
    <property type="entry name" value="Chitin-bd_dom"/>
</dbReference>
<sequence length="233" mass="24222">MARTTQRIVVFVLSLIIIDILQPKTISAQIIGGGGGGVFGGGGGGGQVFDGSGDAPDGRNLEASLLLNVPGIPGQDYPVLLTVPDTGFRCGDQLPGYYADTNPQVGCQVFHICEPGGRRHSFLCPLGTVFNQHYFVCDWWYNFDCSQAQQFYSLNSLIGQENAGFGANTGNFDNNIGGGGNFITGTGAGNFGNTGNFGANFGRSGDSGIPGRSGGISTRGAGGPKDPSFFEFE</sequence>
<keyword evidence="5" id="KW-1185">Reference proteome</keyword>
<dbReference type="AlphaFoldDB" id="A0AAN8X587"/>
<dbReference type="Pfam" id="PF01607">
    <property type="entry name" value="CBM_14"/>
    <property type="match status" value="1"/>
</dbReference>
<dbReference type="Gene3D" id="2.170.140.10">
    <property type="entry name" value="Chitin binding domain"/>
    <property type="match status" value="1"/>
</dbReference>
<protein>
    <recommendedName>
        <fullName evidence="3">Chitin-binding type-2 domain-containing protein</fullName>
    </recommendedName>
</protein>
<feature type="chain" id="PRO_5043047429" description="Chitin-binding type-2 domain-containing protein" evidence="2">
    <location>
        <begin position="29"/>
        <end position="233"/>
    </location>
</feature>
<dbReference type="EMBL" id="JAXCGZ010009666">
    <property type="protein sequence ID" value="KAK7076451.1"/>
    <property type="molecule type" value="Genomic_DNA"/>
</dbReference>
<dbReference type="Proteomes" id="UP001381693">
    <property type="component" value="Unassembled WGS sequence"/>
</dbReference>
<dbReference type="PROSITE" id="PS50940">
    <property type="entry name" value="CHIT_BIND_II"/>
    <property type="match status" value="1"/>
</dbReference>
<dbReference type="GO" id="GO:0005576">
    <property type="term" value="C:extracellular region"/>
    <property type="evidence" value="ECO:0007669"/>
    <property type="project" value="InterPro"/>
</dbReference>
<name>A0AAN8X587_HALRR</name>
<reference evidence="4 5" key="1">
    <citation type="submission" date="2023-11" db="EMBL/GenBank/DDBJ databases">
        <title>Halocaridina rubra genome assembly.</title>
        <authorList>
            <person name="Smith C."/>
        </authorList>
    </citation>
    <scope>NUCLEOTIDE SEQUENCE [LARGE SCALE GENOMIC DNA]</scope>
    <source>
        <strain evidence="4">EP-1</strain>
        <tissue evidence="4">Whole</tissue>
    </source>
</reference>
<dbReference type="GO" id="GO:0008061">
    <property type="term" value="F:chitin binding"/>
    <property type="evidence" value="ECO:0007669"/>
    <property type="project" value="InterPro"/>
</dbReference>
<proteinExistence type="predicted"/>
<evidence type="ECO:0000313" key="5">
    <source>
        <dbReference type="Proteomes" id="UP001381693"/>
    </source>
</evidence>
<dbReference type="InterPro" id="IPR052976">
    <property type="entry name" value="Scoloptoxin-like"/>
</dbReference>
<dbReference type="PANTHER" id="PTHR22933">
    <property type="entry name" value="FI18007P1-RELATED"/>
    <property type="match status" value="1"/>
</dbReference>
<evidence type="ECO:0000256" key="1">
    <source>
        <dbReference type="SAM" id="MobiDB-lite"/>
    </source>
</evidence>
<feature type="region of interest" description="Disordered" evidence="1">
    <location>
        <begin position="210"/>
        <end position="233"/>
    </location>
</feature>
<comment type="caution">
    <text evidence="4">The sequence shown here is derived from an EMBL/GenBank/DDBJ whole genome shotgun (WGS) entry which is preliminary data.</text>
</comment>
<evidence type="ECO:0000313" key="4">
    <source>
        <dbReference type="EMBL" id="KAK7076451.1"/>
    </source>
</evidence>
<evidence type="ECO:0000256" key="2">
    <source>
        <dbReference type="SAM" id="SignalP"/>
    </source>
</evidence>
<gene>
    <name evidence="4" type="ORF">SK128_014883</name>
</gene>
<evidence type="ECO:0000259" key="3">
    <source>
        <dbReference type="PROSITE" id="PS50940"/>
    </source>
</evidence>
<dbReference type="SUPFAM" id="SSF57625">
    <property type="entry name" value="Invertebrate chitin-binding proteins"/>
    <property type="match status" value="1"/>
</dbReference>
<keyword evidence="2" id="KW-0732">Signal</keyword>
<dbReference type="SMART" id="SM00494">
    <property type="entry name" value="ChtBD2"/>
    <property type="match status" value="1"/>
</dbReference>
<accession>A0AAN8X587</accession>
<dbReference type="InterPro" id="IPR036508">
    <property type="entry name" value="Chitin-bd_dom_sf"/>
</dbReference>